<comment type="subcellular location">
    <subcellularLocation>
        <location evidence="1">Membrane</location>
    </subcellularLocation>
</comment>
<keyword evidence="8" id="KW-1185">Reference proteome</keyword>
<evidence type="ECO:0000256" key="2">
    <source>
        <dbReference type="ARBA" id="ARBA00022692"/>
    </source>
</evidence>
<feature type="compositionally biased region" description="Low complexity" evidence="5">
    <location>
        <begin position="63"/>
        <end position="73"/>
    </location>
</feature>
<name>A0A2C9CU44_9RHOB</name>
<dbReference type="PANTHER" id="PTHR15415">
    <property type="entry name" value="MITOFILIN"/>
    <property type="match status" value="1"/>
</dbReference>
<dbReference type="AlphaFoldDB" id="A0A2C9CU44"/>
<dbReference type="PANTHER" id="PTHR15415:SF7">
    <property type="entry name" value="MICOS COMPLEX SUBUNIT MIC60"/>
    <property type="match status" value="1"/>
</dbReference>
<accession>A0A2C9CU44</accession>
<feature type="compositionally biased region" description="Low complexity" evidence="5">
    <location>
        <begin position="83"/>
        <end position="95"/>
    </location>
</feature>
<evidence type="ECO:0000313" key="7">
    <source>
        <dbReference type="EMBL" id="SOH94792.1"/>
    </source>
</evidence>
<sequence length="495" mass="51670">MSDPKRPDDQTDTTDITVDDEQITPKVEDAELATETTDESVVEEPEAEQDATEESETSDDEAAATTPWGGAPADVTARSTSDPTSPAYVAPAAADAPHDSSDDEYHEEAGSVAGRVLFWLFLLVAGGALVLWGGPKVAPHLPSGMAPVAEWLTPGNRAAQMQTQEQVEALEARLSARINALNTGLTPDGVTEQINAAVLESEMLTAETITALAQDVNALSDQVAAADGAPIEQRLAQAETLLEGLNAEFSALRTDLTGLAAGEGGITGQNAAEIDAFTAALTGLRAELDAVSARTGAQDQRIDEVAATAERQLRTAREEVAQAEAEAEARVAVASEQADMVELANALDTGTSFEGPLGRLAEQTEITAPLPALAASGVTTQAELEARLPNLAHQAIRADIAPGEDDGILSSATSFLRARVSGRSLVEREGDDADAILSRVEARLRRGDLGAALTEAEQLTGAAADTLSPWTADLRARHEALTAYTILADRLDASN</sequence>
<evidence type="ECO:0000256" key="5">
    <source>
        <dbReference type="SAM" id="MobiDB-lite"/>
    </source>
</evidence>
<dbReference type="EMBL" id="OCTN01000005">
    <property type="protein sequence ID" value="SOH94792.1"/>
    <property type="molecule type" value="Genomic_DNA"/>
</dbReference>
<dbReference type="Proteomes" id="UP000220034">
    <property type="component" value="Unassembled WGS sequence"/>
</dbReference>
<organism evidence="7 8">
    <name type="scientific">Pontivivens marinum</name>
    <dbReference type="NCBI Taxonomy" id="1690039"/>
    <lineage>
        <taxon>Bacteria</taxon>
        <taxon>Pseudomonadati</taxon>
        <taxon>Pseudomonadota</taxon>
        <taxon>Alphaproteobacteria</taxon>
        <taxon>Rhodobacterales</taxon>
        <taxon>Paracoccaceae</taxon>
        <taxon>Pontivivens</taxon>
    </lineage>
</organism>
<keyword evidence="2 6" id="KW-0812">Transmembrane</keyword>
<evidence type="ECO:0000313" key="8">
    <source>
        <dbReference type="Proteomes" id="UP000220034"/>
    </source>
</evidence>
<dbReference type="RefSeq" id="WP_097930696.1">
    <property type="nucleotide sequence ID" value="NZ_OCTN01000005.1"/>
</dbReference>
<gene>
    <name evidence="7" type="ORF">SAMN06273572_105216</name>
</gene>
<dbReference type="InterPro" id="IPR019133">
    <property type="entry name" value="MIC60"/>
</dbReference>
<evidence type="ECO:0000256" key="1">
    <source>
        <dbReference type="ARBA" id="ARBA00004370"/>
    </source>
</evidence>
<feature type="transmembrane region" description="Helical" evidence="6">
    <location>
        <begin position="116"/>
        <end position="134"/>
    </location>
</feature>
<evidence type="ECO:0000256" key="6">
    <source>
        <dbReference type="SAM" id="Phobius"/>
    </source>
</evidence>
<keyword evidence="4 6" id="KW-0472">Membrane</keyword>
<reference evidence="8" key="1">
    <citation type="submission" date="2017-09" db="EMBL/GenBank/DDBJ databases">
        <authorList>
            <person name="Varghese N."/>
            <person name="Submissions S."/>
        </authorList>
    </citation>
    <scope>NUCLEOTIDE SEQUENCE [LARGE SCALE GENOMIC DNA]</scope>
    <source>
        <strain evidence="8">C7</strain>
    </source>
</reference>
<feature type="region of interest" description="Disordered" evidence="5">
    <location>
        <begin position="1"/>
        <end position="107"/>
    </location>
</feature>
<evidence type="ECO:0000256" key="3">
    <source>
        <dbReference type="ARBA" id="ARBA00022989"/>
    </source>
</evidence>
<evidence type="ECO:0000256" key="4">
    <source>
        <dbReference type="ARBA" id="ARBA00023136"/>
    </source>
</evidence>
<dbReference type="OrthoDB" id="7659420at2"/>
<dbReference type="GO" id="GO:0016020">
    <property type="term" value="C:membrane"/>
    <property type="evidence" value="ECO:0007669"/>
    <property type="project" value="UniProtKB-SubCell"/>
</dbReference>
<proteinExistence type="predicted"/>
<feature type="compositionally biased region" description="Acidic residues" evidence="5">
    <location>
        <begin position="30"/>
        <end position="62"/>
    </location>
</feature>
<keyword evidence="3 6" id="KW-1133">Transmembrane helix</keyword>
<protein>
    <submittedName>
        <fullName evidence="7">Inner membrane protein</fullName>
    </submittedName>
</protein>
<dbReference type="Pfam" id="PF09731">
    <property type="entry name" value="Mitofilin"/>
    <property type="match status" value="1"/>
</dbReference>